<dbReference type="EMBL" id="AP021853">
    <property type="protein sequence ID" value="BBO00218.1"/>
    <property type="molecule type" value="Genomic_DNA"/>
</dbReference>
<dbReference type="CDD" id="cd01138">
    <property type="entry name" value="FeuA"/>
    <property type="match status" value="1"/>
</dbReference>
<gene>
    <name evidence="8" type="ORF">C0674_14445</name>
    <name evidence="7" type="ORF">St703_29220</name>
</gene>
<evidence type="ECO:0000313" key="10">
    <source>
        <dbReference type="Proteomes" id="UP000326951"/>
    </source>
</evidence>
<dbReference type="Pfam" id="PF01497">
    <property type="entry name" value="Peripla_BP_2"/>
    <property type="match status" value="1"/>
</dbReference>
<protein>
    <submittedName>
        <fullName evidence="8">Fe2+-enterobactin ABC transporter substrate-binding protein</fullName>
    </submittedName>
    <submittedName>
        <fullName evidence="7">Ferrichrome ABC transporter substrate-binding protein</fullName>
    </submittedName>
</protein>
<dbReference type="PANTHER" id="PTHR30532:SF26">
    <property type="entry name" value="IRON(3+)-HYDROXAMATE-BINDING PROTEIN FHUD"/>
    <property type="match status" value="1"/>
</dbReference>
<evidence type="ECO:0000256" key="2">
    <source>
        <dbReference type="ARBA" id="ARBA00008814"/>
    </source>
</evidence>
<comment type="subcellular location">
    <subcellularLocation>
        <location evidence="1">Cell envelope</location>
    </subcellularLocation>
</comment>
<dbReference type="Proteomes" id="UP000326951">
    <property type="component" value="Chromosome"/>
</dbReference>
<dbReference type="InterPro" id="IPR051313">
    <property type="entry name" value="Bact_iron-sidero_bind"/>
</dbReference>
<dbReference type="GO" id="GO:0030288">
    <property type="term" value="C:outer membrane-bounded periplasmic space"/>
    <property type="evidence" value="ECO:0007669"/>
    <property type="project" value="TreeGrafter"/>
</dbReference>
<dbReference type="Gene3D" id="3.40.50.1980">
    <property type="entry name" value="Nitrogenase molybdenum iron protein domain"/>
    <property type="match status" value="2"/>
</dbReference>
<organism evidence="7 10">
    <name type="scientific">Sporolactobacillus terrae</name>
    <dbReference type="NCBI Taxonomy" id="269673"/>
    <lineage>
        <taxon>Bacteria</taxon>
        <taxon>Bacillati</taxon>
        <taxon>Bacillota</taxon>
        <taxon>Bacilli</taxon>
        <taxon>Bacillales</taxon>
        <taxon>Sporolactobacillaceae</taxon>
        <taxon>Sporolactobacillus</taxon>
    </lineage>
</organism>
<reference evidence="7 10" key="2">
    <citation type="submission" date="2019-09" db="EMBL/GenBank/DDBJ databases">
        <title>Complete genome sequence of Sporolactobacillus terrae 70-3.</title>
        <authorList>
            <person name="Tanaka N."/>
            <person name="Shiwa Y."/>
            <person name="Fujita N."/>
            <person name="Tanasupawat S."/>
        </authorList>
    </citation>
    <scope>NUCLEOTIDE SEQUENCE [LARGE SCALE GENOMIC DNA]</scope>
    <source>
        <strain evidence="7 10">70-3</strain>
    </source>
</reference>
<dbReference type="InterPro" id="IPR002491">
    <property type="entry name" value="ABC_transptr_periplasmic_BD"/>
</dbReference>
<dbReference type="Proteomes" id="UP000285882">
    <property type="component" value="Chromosome"/>
</dbReference>
<dbReference type="STRING" id="1449983.GCA_000647835_01573"/>
<proteinExistence type="inferred from homology"/>
<dbReference type="EMBL" id="CP025688">
    <property type="protein sequence ID" value="QAA23693.1"/>
    <property type="molecule type" value="Genomic_DNA"/>
</dbReference>
<dbReference type="SUPFAM" id="SSF53807">
    <property type="entry name" value="Helical backbone' metal receptor"/>
    <property type="match status" value="1"/>
</dbReference>
<accession>A0A410DCD6</accession>
<name>A0A410DCD6_9BACL</name>
<evidence type="ECO:0000256" key="1">
    <source>
        <dbReference type="ARBA" id="ARBA00004196"/>
    </source>
</evidence>
<reference evidence="8 9" key="1">
    <citation type="submission" date="2018-01" db="EMBL/GenBank/DDBJ databases">
        <title>Complete genome sequencing of Sporolactobacillus terrae DLG3.</title>
        <authorList>
            <person name="Nam Y.-D."/>
            <person name="Kang J."/>
            <person name="Chung W.-H."/>
        </authorList>
    </citation>
    <scope>NUCLEOTIDE SEQUENCE [LARGE SCALE GENOMIC DNA]</scope>
    <source>
        <strain evidence="8 9">DLG3</strain>
    </source>
</reference>
<keyword evidence="4 5" id="KW-0732">Signal</keyword>
<evidence type="ECO:0000256" key="4">
    <source>
        <dbReference type="ARBA" id="ARBA00022729"/>
    </source>
</evidence>
<dbReference type="RefSeq" id="WP_051577802.1">
    <property type="nucleotide sequence ID" value="NZ_AP021853.1"/>
</dbReference>
<keyword evidence="3" id="KW-0813">Transport</keyword>
<comment type="similarity">
    <text evidence="2">Belongs to the bacterial solute-binding protein 8 family.</text>
</comment>
<dbReference type="PROSITE" id="PS51257">
    <property type="entry name" value="PROKAR_LIPOPROTEIN"/>
    <property type="match status" value="1"/>
</dbReference>
<dbReference type="PROSITE" id="PS50983">
    <property type="entry name" value="FE_B12_PBP"/>
    <property type="match status" value="1"/>
</dbReference>
<keyword evidence="9" id="KW-1185">Reference proteome</keyword>
<sequence>MIYIKKAAVTFASVLLVLSLLAGCSTANDASDNNASSVPKTRVAKDAMGHNVKVPTKPKRILASYLEDNLVALGVKPVAQWSINNGKSVQDYLQKDLKAVPTVPSDLPYEAVASFKPDLILIDSAGAVSGGKYAQYQKIAPTYVLNKDVNGDWRDKLLQVGTVLGKKEQAEKVLADYDAKAKKAKQTVKNAVGTPTVAAIWLTGNKFFVVGDNVSSGAVLYQDLGLKAPQVVQEISKSATANWSAISLEKLAKLDADYLFLINSDKSSGAKMLKDAVWKNIPAVKNHHVFEYGADASWLYSGPNANSQIIDGVLKNMTQSK</sequence>
<feature type="signal peptide" evidence="5">
    <location>
        <begin position="1"/>
        <end position="27"/>
    </location>
</feature>
<evidence type="ECO:0000256" key="3">
    <source>
        <dbReference type="ARBA" id="ARBA00022448"/>
    </source>
</evidence>
<evidence type="ECO:0000256" key="5">
    <source>
        <dbReference type="SAM" id="SignalP"/>
    </source>
</evidence>
<dbReference type="AlphaFoldDB" id="A0A410DCD6"/>
<feature type="domain" description="Fe/B12 periplasmic-binding" evidence="6">
    <location>
        <begin position="58"/>
        <end position="321"/>
    </location>
</feature>
<dbReference type="GO" id="GO:1901678">
    <property type="term" value="P:iron coordination entity transport"/>
    <property type="evidence" value="ECO:0007669"/>
    <property type="project" value="UniProtKB-ARBA"/>
</dbReference>
<evidence type="ECO:0000313" key="7">
    <source>
        <dbReference type="EMBL" id="BBO00218.1"/>
    </source>
</evidence>
<evidence type="ECO:0000259" key="6">
    <source>
        <dbReference type="PROSITE" id="PS50983"/>
    </source>
</evidence>
<dbReference type="PANTHER" id="PTHR30532">
    <property type="entry name" value="IRON III DICITRATE-BINDING PERIPLASMIC PROTEIN"/>
    <property type="match status" value="1"/>
</dbReference>
<feature type="chain" id="PRO_5044600952" evidence="5">
    <location>
        <begin position="28"/>
        <end position="321"/>
    </location>
</feature>
<evidence type="ECO:0000313" key="9">
    <source>
        <dbReference type="Proteomes" id="UP000285882"/>
    </source>
</evidence>
<evidence type="ECO:0000313" key="8">
    <source>
        <dbReference type="EMBL" id="QAA23693.1"/>
    </source>
</evidence>